<dbReference type="EMBL" id="JAZHXJ010001436">
    <property type="protein sequence ID" value="KAL1844827.1"/>
    <property type="molecule type" value="Genomic_DNA"/>
</dbReference>
<proteinExistence type="predicted"/>
<organism evidence="2 3">
    <name type="scientific">Phialemonium thermophilum</name>
    <dbReference type="NCBI Taxonomy" id="223376"/>
    <lineage>
        <taxon>Eukaryota</taxon>
        <taxon>Fungi</taxon>
        <taxon>Dikarya</taxon>
        <taxon>Ascomycota</taxon>
        <taxon>Pezizomycotina</taxon>
        <taxon>Sordariomycetes</taxon>
        <taxon>Sordariomycetidae</taxon>
        <taxon>Cephalothecales</taxon>
        <taxon>Cephalothecaceae</taxon>
        <taxon>Phialemonium</taxon>
    </lineage>
</organism>
<accession>A0ABR3VT19</accession>
<name>A0ABR3VT19_9PEZI</name>
<sequence>MWRQRSAIGSGQAGRSWVSGWVLDKRWIDQEPHYRATGKGISPPRLALSDGHDDEMAHSGGSSGAVPAPYLLFSYNAGIANPPNLDGQTLTKHMAAIANARDMTGFPSHTVVGSPAAGPVPRMLWLVVPGPWNGRDAGVGATDGWHHTLL</sequence>
<evidence type="ECO:0000313" key="2">
    <source>
        <dbReference type="EMBL" id="KAL1844827.1"/>
    </source>
</evidence>
<comment type="caution">
    <text evidence="2">The sequence shown here is derived from an EMBL/GenBank/DDBJ whole genome shotgun (WGS) entry which is preliminary data.</text>
</comment>
<feature type="region of interest" description="Disordered" evidence="1">
    <location>
        <begin position="35"/>
        <end position="62"/>
    </location>
</feature>
<evidence type="ECO:0000313" key="3">
    <source>
        <dbReference type="Proteomes" id="UP001586593"/>
    </source>
</evidence>
<gene>
    <name evidence="2" type="ORF">VTK73DRAFT_1715</name>
</gene>
<reference evidence="2 3" key="1">
    <citation type="journal article" date="2024" name="Commun. Biol.">
        <title>Comparative genomic analysis of thermophilic fungi reveals convergent evolutionary adaptations and gene losses.</title>
        <authorList>
            <person name="Steindorff A.S."/>
            <person name="Aguilar-Pontes M.V."/>
            <person name="Robinson A.J."/>
            <person name="Andreopoulos B."/>
            <person name="LaButti K."/>
            <person name="Kuo A."/>
            <person name="Mondo S."/>
            <person name="Riley R."/>
            <person name="Otillar R."/>
            <person name="Haridas S."/>
            <person name="Lipzen A."/>
            <person name="Grimwood J."/>
            <person name="Schmutz J."/>
            <person name="Clum A."/>
            <person name="Reid I.D."/>
            <person name="Moisan M.C."/>
            <person name="Butler G."/>
            <person name="Nguyen T.T.M."/>
            <person name="Dewar K."/>
            <person name="Conant G."/>
            <person name="Drula E."/>
            <person name="Henrissat B."/>
            <person name="Hansel C."/>
            <person name="Singer S."/>
            <person name="Hutchinson M.I."/>
            <person name="de Vries R.P."/>
            <person name="Natvig D.O."/>
            <person name="Powell A.J."/>
            <person name="Tsang A."/>
            <person name="Grigoriev I.V."/>
        </authorList>
    </citation>
    <scope>NUCLEOTIDE SEQUENCE [LARGE SCALE GENOMIC DNA]</scope>
    <source>
        <strain evidence="2 3">ATCC 24622</strain>
    </source>
</reference>
<dbReference type="Proteomes" id="UP001586593">
    <property type="component" value="Unassembled WGS sequence"/>
</dbReference>
<protein>
    <submittedName>
        <fullName evidence="2">Uncharacterized protein</fullName>
    </submittedName>
</protein>
<evidence type="ECO:0000256" key="1">
    <source>
        <dbReference type="SAM" id="MobiDB-lite"/>
    </source>
</evidence>
<keyword evidence="3" id="KW-1185">Reference proteome</keyword>